<dbReference type="Gene3D" id="3.40.50.150">
    <property type="entry name" value="Vaccinia Virus protein VP39"/>
    <property type="match status" value="1"/>
</dbReference>
<keyword evidence="3" id="KW-0949">S-adenosyl-L-methionine</keyword>
<evidence type="ECO:0000256" key="1">
    <source>
        <dbReference type="ARBA" id="ARBA00022603"/>
    </source>
</evidence>
<dbReference type="PANTHER" id="PTHR10509">
    <property type="entry name" value="O-METHYLTRANSFERASE-RELATED"/>
    <property type="match status" value="1"/>
</dbReference>
<evidence type="ECO:0000313" key="4">
    <source>
        <dbReference type="EMBL" id="NMN67941.1"/>
    </source>
</evidence>
<dbReference type="SUPFAM" id="SSF53335">
    <property type="entry name" value="S-adenosyl-L-methionine-dependent methyltransferases"/>
    <property type="match status" value="1"/>
</dbReference>
<evidence type="ECO:0000313" key="5">
    <source>
        <dbReference type="Proteomes" id="UP001166004"/>
    </source>
</evidence>
<reference evidence="4 5" key="1">
    <citation type="submission" date="2019-07" db="EMBL/GenBank/DDBJ databases">
        <title>SAR11 Genome Evolution.</title>
        <authorList>
            <person name="Giovannoni S."/>
        </authorList>
    </citation>
    <scope>NUCLEOTIDE SEQUENCE [LARGE SCALE GENOMIC DNA]</scope>
    <source>
        <strain evidence="4 5">HTCC9565</strain>
    </source>
</reference>
<keyword evidence="1" id="KW-0489">Methyltransferase</keyword>
<gene>
    <name evidence="4" type="ORF">VP91_00010950</name>
</gene>
<sequence>MAKNLEITEKLEKYIKNFSLKLNPIQQEIIDYNNTLGDVKRMQVATSQCHFLHLIIKTSNIKRVLEIGTFTGLSALSIALALPDDGKLVALDKDEETNKVALDFFKKANLNNKIQTIVKPALDSLDEFKNSKFDMVFIDADKMNYKEYYERSLKLLDKGGLIIVDNVLWHGEVADEDNLDKYTINIRDFNTYVANDKRVEQIIIPLGDGMTVCRVL</sequence>
<comment type="caution">
    <text evidence="4">The sequence shown here is derived from an EMBL/GenBank/DDBJ whole genome shotgun (WGS) entry which is preliminary data.</text>
</comment>
<dbReference type="Proteomes" id="UP001166004">
    <property type="component" value="Unassembled WGS sequence"/>
</dbReference>
<dbReference type="InterPro" id="IPR029063">
    <property type="entry name" value="SAM-dependent_MTases_sf"/>
</dbReference>
<dbReference type="RefSeq" id="WP_169036440.1">
    <property type="nucleotide sequence ID" value="NZ_LANA01000002.1"/>
</dbReference>
<dbReference type="InterPro" id="IPR050362">
    <property type="entry name" value="Cation-dep_OMT"/>
</dbReference>
<organism evidence="4 5">
    <name type="scientific">Pelagibacter ubique</name>
    <dbReference type="NCBI Taxonomy" id="198252"/>
    <lineage>
        <taxon>Bacteria</taxon>
        <taxon>Pseudomonadati</taxon>
        <taxon>Pseudomonadota</taxon>
        <taxon>Alphaproteobacteria</taxon>
        <taxon>Candidatus Pelagibacterales</taxon>
        <taxon>Candidatus Pelagibacteraceae</taxon>
        <taxon>Candidatus Pelagibacter</taxon>
    </lineage>
</organism>
<dbReference type="PROSITE" id="PS51682">
    <property type="entry name" value="SAM_OMT_I"/>
    <property type="match status" value="1"/>
</dbReference>
<name>A0ABX1T500_PELUQ</name>
<evidence type="ECO:0000256" key="3">
    <source>
        <dbReference type="ARBA" id="ARBA00022691"/>
    </source>
</evidence>
<dbReference type="InterPro" id="IPR002935">
    <property type="entry name" value="SAM_O-MeTrfase"/>
</dbReference>
<proteinExistence type="predicted"/>
<dbReference type="EMBL" id="LANA01000002">
    <property type="protein sequence ID" value="NMN67941.1"/>
    <property type="molecule type" value="Genomic_DNA"/>
</dbReference>
<keyword evidence="2" id="KW-0808">Transferase</keyword>
<evidence type="ECO:0000256" key="2">
    <source>
        <dbReference type="ARBA" id="ARBA00022679"/>
    </source>
</evidence>
<dbReference type="CDD" id="cd02440">
    <property type="entry name" value="AdoMet_MTases"/>
    <property type="match status" value="1"/>
</dbReference>
<keyword evidence="5" id="KW-1185">Reference proteome</keyword>
<dbReference type="PANTHER" id="PTHR10509:SF14">
    <property type="entry name" value="CAFFEOYL-COA O-METHYLTRANSFERASE 3-RELATED"/>
    <property type="match status" value="1"/>
</dbReference>
<dbReference type="Pfam" id="PF01596">
    <property type="entry name" value="Methyltransf_3"/>
    <property type="match status" value="1"/>
</dbReference>
<accession>A0ABX1T500</accession>
<protein>
    <submittedName>
        <fullName evidence="4">O-methyltransferase YrrM</fullName>
    </submittedName>
</protein>